<protein>
    <submittedName>
        <fullName evidence="1">Uncharacterized protein</fullName>
    </submittedName>
</protein>
<gene>
    <name evidence="1" type="ORF">A2570_01525</name>
</gene>
<organism evidence="1 2">
    <name type="scientific">Candidatus Brennerbacteria bacterium RIFOXYD1_FULL_41_16</name>
    <dbReference type="NCBI Taxonomy" id="1797529"/>
    <lineage>
        <taxon>Bacteria</taxon>
        <taxon>Candidatus Brenneribacteriota</taxon>
    </lineage>
</organism>
<accession>A0A1G1XK67</accession>
<sequence>MIRLSISSGARYIGQTHIQIDDSSISGIKMLSEVEEGDKFIIAGYVDDENPQEPIFVTTAILEKL</sequence>
<reference evidence="1 2" key="1">
    <citation type="journal article" date="2016" name="Nat. Commun.">
        <title>Thousands of microbial genomes shed light on interconnected biogeochemical processes in an aquifer system.</title>
        <authorList>
            <person name="Anantharaman K."/>
            <person name="Brown C.T."/>
            <person name="Hug L.A."/>
            <person name="Sharon I."/>
            <person name="Castelle C.J."/>
            <person name="Probst A.J."/>
            <person name="Thomas B.C."/>
            <person name="Singh A."/>
            <person name="Wilkins M.J."/>
            <person name="Karaoz U."/>
            <person name="Brodie E.L."/>
            <person name="Williams K.H."/>
            <person name="Hubbard S.S."/>
            <person name="Banfield J.F."/>
        </authorList>
    </citation>
    <scope>NUCLEOTIDE SEQUENCE [LARGE SCALE GENOMIC DNA]</scope>
</reference>
<dbReference type="Proteomes" id="UP000178570">
    <property type="component" value="Unassembled WGS sequence"/>
</dbReference>
<dbReference type="AlphaFoldDB" id="A0A1G1XK67"/>
<proteinExistence type="predicted"/>
<comment type="caution">
    <text evidence="1">The sequence shown here is derived from an EMBL/GenBank/DDBJ whole genome shotgun (WGS) entry which is preliminary data.</text>
</comment>
<name>A0A1G1XK67_9BACT</name>
<dbReference type="EMBL" id="MHHY01000011">
    <property type="protein sequence ID" value="OGY40066.1"/>
    <property type="molecule type" value="Genomic_DNA"/>
</dbReference>
<evidence type="ECO:0000313" key="1">
    <source>
        <dbReference type="EMBL" id="OGY40066.1"/>
    </source>
</evidence>
<evidence type="ECO:0000313" key="2">
    <source>
        <dbReference type="Proteomes" id="UP000178570"/>
    </source>
</evidence>